<dbReference type="EMBL" id="JBBPBK010000007">
    <property type="protein sequence ID" value="KAK9280797.1"/>
    <property type="molecule type" value="Genomic_DNA"/>
</dbReference>
<dbReference type="Pfam" id="PF12796">
    <property type="entry name" value="Ank_2"/>
    <property type="match status" value="1"/>
</dbReference>
<dbReference type="InterPro" id="IPR002110">
    <property type="entry name" value="Ankyrin_rpt"/>
</dbReference>
<dbReference type="PANTHER" id="PTHR47303:SF1">
    <property type="entry name" value="NF-KAPPA-B INHIBITOR BETA"/>
    <property type="match status" value="1"/>
</dbReference>
<evidence type="ECO:0000256" key="1">
    <source>
        <dbReference type="PROSITE-ProRule" id="PRU00023"/>
    </source>
</evidence>
<dbReference type="AlphaFoldDB" id="A0AAP0RM67"/>
<dbReference type="PROSITE" id="PS50088">
    <property type="entry name" value="ANK_REPEAT"/>
    <property type="match status" value="1"/>
</dbReference>
<protein>
    <submittedName>
        <fullName evidence="3">Uncharacterized protein</fullName>
    </submittedName>
</protein>
<evidence type="ECO:0000313" key="3">
    <source>
        <dbReference type="EMBL" id="KAK9280797.1"/>
    </source>
</evidence>
<proteinExistence type="predicted"/>
<dbReference type="SUPFAM" id="SSF48403">
    <property type="entry name" value="Ankyrin repeat"/>
    <property type="match status" value="1"/>
</dbReference>
<feature type="repeat" description="ANK" evidence="1">
    <location>
        <begin position="165"/>
        <end position="187"/>
    </location>
</feature>
<evidence type="ECO:0000313" key="4">
    <source>
        <dbReference type="Proteomes" id="UP001415857"/>
    </source>
</evidence>
<evidence type="ECO:0000256" key="2">
    <source>
        <dbReference type="SAM" id="MobiDB-lite"/>
    </source>
</evidence>
<organism evidence="3 4">
    <name type="scientific">Liquidambar formosana</name>
    <name type="common">Formosan gum</name>
    <dbReference type="NCBI Taxonomy" id="63359"/>
    <lineage>
        <taxon>Eukaryota</taxon>
        <taxon>Viridiplantae</taxon>
        <taxon>Streptophyta</taxon>
        <taxon>Embryophyta</taxon>
        <taxon>Tracheophyta</taxon>
        <taxon>Spermatophyta</taxon>
        <taxon>Magnoliopsida</taxon>
        <taxon>eudicotyledons</taxon>
        <taxon>Gunneridae</taxon>
        <taxon>Pentapetalae</taxon>
        <taxon>Saxifragales</taxon>
        <taxon>Altingiaceae</taxon>
        <taxon>Liquidambar</taxon>
    </lineage>
</organism>
<reference evidence="3 4" key="1">
    <citation type="journal article" date="2024" name="Plant J.">
        <title>Genome sequences and population genomics reveal climatic adaptation and genomic divergence between two closely related sweetgum species.</title>
        <authorList>
            <person name="Xu W.Q."/>
            <person name="Ren C.Q."/>
            <person name="Zhang X.Y."/>
            <person name="Comes H.P."/>
            <person name="Liu X.H."/>
            <person name="Li Y.G."/>
            <person name="Kettle C.J."/>
            <person name="Jalonen R."/>
            <person name="Gaisberger H."/>
            <person name="Ma Y.Z."/>
            <person name="Qiu Y.X."/>
        </authorList>
    </citation>
    <scope>NUCLEOTIDE SEQUENCE [LARGE SCALE GENOMIC DNA]</scope>
    <source>
        <strain evidence="3">Hangzhou</strain>
    </source>
</reference>
<dbReference type="PROSITE" id="PS50297">
    <property type="entry name" value="ANK_REP_REGION"/>
    <property type="match status" value="1"/>
</dbReference>
<dbReference type="Proteomes" id="UP001415857">
    <property type="component" value="Unassembled WGS sequence"/>
</dbReference>
<keyword evidence="4" id="KW-1185">Reference proteome</keyword>
<accession>A0AAP0RM67</accession>
<dbReference type="PANTHER" id="PTHR47303">
    <property type="match status" value="1"/>
</dbReference>
<dbReference type="InterPro" id="IPR036770">
    <property type="entry name" value="Ankyrin_rpt-contain_sf"/>
</dbReference>
<sequence length="313" mass="34734">MDPVPVSSEESGADTPHLMTIPRDITESNSIKYTRIGSRDANGNGKDEEGKEICDKMVITSYLPLYKAAIEGDRTSARRILKEDGKAASAKITWNSETVLHVAVTTGLAIEFVEELIGLMPPESLALRDKIGNTALGRAARVGNTKAAELLVKENPNLLKEQNDFGNTPLHLAAKYGHMETLRYLLNVTRREEPSLFVGKSGVRLLNFLIVADFYGLALDLLKEYPKLAVGEDKKEATAFMTLAEKPQAFASRSQFGYWQRKIYHCIPVEIDNVPHNSMGNGDEESQTDSSQRFSVKSTYHRFLQQISTSLGR</sequence>
<name>A0AAP0RM67_LIQFO</name>
<keyword evidence="1" id="KW-0040">ANK repeat</keyword>
<dbReference type="SMART" id="SM00248">
    <property type="entry name" value="ANK"/>
    <property type="match status" value="4"/>
</dbReference>
<feature type="region of interest" description="Disordered" evidence="2">
    <location>
        <begin position="275"/>
        <end position="296"/>
    </location>
</feature>
<gene>
    <name evidence="3" type="ORF">L1049_003686</name>
</gene>
<comment type="caution">
    <text evidence="3">The sequence shown here is derived from an EMBL/GenBank/DDBJ whole genome shotgun (WGS) entry which is preliminary data.</text>
</comment>
<dbReference type="Gene3D" id="1.25.40.20">
    <property type="entry name" value="Ankyrin repeat-containing domain"/>
    <property type="match status" value="1"/>
</dbReference>